<accession>A0A2T4YLJ8</accession>
<dbReference type="Proteomes" id="UP000240996">
    <property type="component" value="Unassembled WGS sequence"/>
</dbReference>
<protein>
    <submittedName>
        <fullName evidence="3">PilZ domain-containing protein</fullName>
    </submittedName>
</protein>
<evidence type="ECO:0000259" key="2">
    <source>
        <dbReference type="Pfam" id="PF07238"/>
    </source>
</evidence>
<dbReference type="InterPro" id="IPR009875">
    <property type="entry name" value="PilZ_domain"/>
</dbReference>
<keyword evidence="4" id="KW-1185">Reference proteome</keyword>
<comment type="caution">
    <text evidence="3">The sequence shown here is derived from an EMBL/GenBank/DDBJ whole genome shotgun (WGS) entry which is preliminary data.</text>
</comment>
<reference evidence="3 4" key="1">
    <citation type="submission" date="2018-04" db="EMBL/GenBank/DDBJ databases">
        <title>Genomic Encyclopedia of Type Strains, Phase III (KMG-III): the genomes of soil and plant-associated and newly described type strains.</title>
        <authorList>
            <person name="Whitman W."/>
        </authorList>
    </citation>
    <scope>NUCLEOTIDE SEQUENCE [LARGE SCALE GENOMIC DNA]</scope>
    <source>
        <strain evidence="3 4">NW12</strain>
    </source>
</reference>
<evidence type="ECO:0000313" key="3">
    <source>
        <dbReference type="EMBL" id="PTM44128.1"/>
    </source>
</evidence>
<feature type="region of interest" description="Disordered" evidence="1">
    <location>
        <begin position="1"/>
        <end position="25"/>
    </location>
</feature>
<organism evidence="3 4">
    <name type="scientific">Sphingomonas aerolata</name>
    <dbReference type="NCBI Taxonomy" id="185951"/>
    <lineage>
        <taxon>Bacteria</taxon>
        <taxon>Pseudomonadati</taxon>
        <taxon>Pseudomonadota</taxon>
        <taxon>Alphaproteobacteria</taxon>
        <taxon>Sphingomonadales</taxon>
        <taxon>Sphingomonadaceae</taxon>
        <taxon>Sphingomonas</taxon>
    </lineage>
</organism>
<dbReference type="AlphaFoldDB" id="A0A2T4YLJ8"/>
<sequence length="105" mass="11544">MPNQATSRHETRSEPRDEVMHRTRAADSAGTELRLTLVNVSPSGLMARCDGVLDAGERLHVRMPIVGDILAHVRWSLGGRIGCAFDRTIPPKAYYGMLAAMLRTS</sequence>
<dbReference type="RefSeq" id="WP_107934363.1">
    <property type="nucleotide sequence ID" value="NZ_PZZN01000004.1"/>
</dbReference>
<name>A0A2T4YLJ8_9SPHN</name>
<feature type="compositionally biased region" description="Basic and acidic residues" evidence="1">
    <location>
        <begin position="7"/>
        <end position="25"/>
    </location>
</feature>
<proteinExistence type="predicted"/>
<gene>
    <name evidence="3" type="ORF">C8J24_3401</name>
</gene>
<dbReference type="SUPFAM" id="SSF141371">
    <property type="entry name" value="PilZ domain-like"/>
    <property type="match status" value="1"/>
</dbReference>
<evidence type="ECO:0000256" key="1">
    <source>
        <dbReference type="SAM" id="MobiDB-lite"/>
    </source>
</evidence>
<dbReference type="GO" id="GO:0035438">
    <property type="term" value="F:cyclic-di-GMP binding"/>
    <property type="evidence" value="ECO:0007669"/>
    <property type="project" value="InterPro"/>
</dbReference>
<evidence type="ECO:0000313" key="4">
    <source>
        <dbReference type="Proteomes" id="UP000240996"/>
    </source>
</evidence>
<dbReference type="Pfam" id="PF07238">
    <property type="entry name" value="PilZ"/>
    <property type="match status" value="1"/>
</dbReference>
<dbReference type="EMBL" id="PZZN01000004">
    <property type="protein sequence ID" value="PTM44128.1"/>
    <property type="molecule type" value="Genomic_DNA"/>
</dbReference>
<feature type="domain" description="PilZ" evidence="2">
    <location>
        <begin position="11"/>
        <end position="91"/>
    </location>
</feature>